<protein>
    <submittedName>
        <fullName evidence="1">Uncharacterized protein</fullName>
    </submittedName>
</protein>
<sequence>MVPPRFELGLLDSKSRALTITPWNHKQRLNSLHYHMQLTDKCLLLFKQKWEVFEEENSIFTNMKQVKLNTKAVFFQPPMDHKKKTRVENKMNLLPKVMLKYGYFTLHREDSGICHIGGTDFRSSL</sequence>
<organism evidence="1 2">
    <name type="scientific">Araneus ventricosus</name>
    <name type="common">Orbweaver spider</name>
    <name type="synonym">Epeira ventricosa</name>
    <dbReference type="NCBI Taxonomy" id="182803"/>
    <lineage>
        <taxon>Eukaryota</taxon>
        <taxon>Metazoa</taxon>
        <taxon>Ecdysozoa</taxon>
        <taxon>Arthropoda</taxon>
        <taxon>Chelicerata</taxon>
        <taxon>Arachnida</taxon>
        <taxon>Araneae</taxon>
        <taxon>Araneomorphae</taxon>
        <taxon>Entelegynae</taxon>
        <taxon>Araneoidea</taxon>
        <taxon>Araneidae</taxon>
        <taxon>Araneus</taxon>
    </lineage>
</organism>
<keyword evidence="2" id="KW-1185">Reference proteome</keyword>
<dbReference type="AlphaFoldDB" id="A0A4Y2GGT9"/>
<evidence type="ECO:0000313" key="1">
    <source>
        <dbReference type="EMBL" id="GBM51234.1"/>
    </source>
</evidence>
<dbReference type="OrthoDB" id="10041158at2759"/>
<name>A0A4Y2GGT9_ARAVE</name>
<evidence type="ECO:0000313" key="2">
    <source>
        <dbReference type="Proteomes" id="UP000499080"/>
    </source>
</evidence>
<dbReference type="Proteomes" id="UP000499080">
    <property type="component" value="Unassembled WGS sequence"/>
</dbReference>
<comment type="caution">
    <text evidence="1">The sequence shown here is derived from an EMBL/GenBank/DDBJ whole genome shotgun (WGS) entry which is preliminary data.</text>
</comment>
<accession>A0A4Y2GGT9</accession>
<dbReference type="EMBL" id="BGPR01254063">
    <property type="protein sequence ID" value="GBM51234.1"/>
    <property type="molecule type" value="Genomic_DNA"/>
</dbReference>
<proteinExistence type="predicted"/>
<gene>
    <name evidence="1" type="ORF">AVEN_94636_1</name>
</gene>
<reference evidence="1 2" key="1">
    <citation type="journal article" date="2019" name="Sci. Rep.">
        <title>Orb-weaving spider Araneus ventricosus genome elucidates the spidroin gene catalogue.</title>
        <authorList>
            <person name="Kono N."/>
            <person name="Nakamura H."/>
            <person name="Ohtoshi R."/>
            <person name="Moran D.A.P."/>
            <person name="Shinohara A."/>
            <person name="Yoshida Y."/>
            <person name="Fujiwara M."/>
            <person name="Mori M."/>
            <person name="Tomita M."/>
            <person name="Arakawa K."/>
        </authorList>
    </citation>
    <scope>NUCLEOTIDE SEQUENCE [LARGE SCALE GENOMIC DNA]</scope>
</reference>